<feature type="domain" description="D-isomer specific 2-hydroxyacid dehydrogenase catalytic" evidence="5">
    <location>
        <begin position="41"/>
        <end position="326"/>
    </location>
</feature>
<dbReference type="PANTHER" id="PTHR42789">
    <property type="entry name" value="D-ISOMER SPECIFIC 2-HYDROXYACID DEHYDROGENASE FAMILY PROTEIN (AFU_ORTHOLOGUE AFUA_6G10090)"/>
    <property type="match status" value="1"/>
</dbReference>
<comment type="caution">
    <text evidence="7">The sequence shown here is derived from an EMBL/GenBank/DDBJ whole genome shotgun (WGS) entry which is preliminary data.</text>
</comment>
<name>A0A1C1YYC7_9HYPH</name>
<dbReference type="EMBL" id="LQZT01000006">
    <property type="protein sequence ID" value="OCW58521.1"/>
    <property type="molecule type" value="Genomic_DNA"/>
</dbReference>
<evidence type="ECO:0000256" key="3">
    <source>
        <dbReference type="ARBA" id="ARBA00023027"/>
    </source>
</evidence>
<dbReference type="InterPro" id="IPR029753">
    <property type="entry name" value="D-isomer_DH_CS"/>
</dbReference>
<dbReference type="InterPro" id="IPR050857">
    <property type="entry name" value="D-2-hydroxyacid_DH"/>
</dbReference>
<dbReference type="AlphaFoldDB" id="A0A1C1YYC7"/>
<dbReference type="InterPro" id="IPR006139">
    <property type="entry name" value="D-isomer_2_OHA_DH_cat_dom"/>
</dbReference>
<organism evidence="7 8">
    <name type="scientific">Hoeflea olei</name>
    <dbReference type="NCBI Taxonomy" id="1480615"/>
    <lineage>
        <taxon>Bacteria</taxon>
        <taxon>Pseudomonadati</taxon>
        <taxon>Pseudomonadota</taxon>
        <taxon>Alphaproteobacteria</taxon>
        <taxon>Hyphomicrobiales</taxon>
        <taxon>Rhizobiaceae</taxon>
        <taxon>Hoeflea</taxon>
    </lineage>
</organism>
<evidence type="ECO:0000259" key="6">
    <source>
        <dbReference type="Pfam" id="PF02826"/>
    </source>
</evidence>
<evidence type="ECO:0008006" key="9">
    <source>
        <dbReference type="Google" id="ProtNLM"/>
    </source>
</evidence>
<proteinExistence type="inferred from homology"/>
<dbReference type="InterPro" id="IPR036291">
    <property type="entry name" value="NAD(P)-bd_dom_sf"/>
</dbReference>
<keyword evidence="8" id="KW-1185">Reference proteome</keyword>
<dbReference type="RefSeq" id="WP_245304151.1">
    <property type="nucleotide sequence ID" value="NZ_LQZT01000006.1"/>
</dbReference>
<dbReference type="SUPFAM" id="SSF51735">
    <property type="entry name" value="NAD(P)-binding Rossmann-fold domains"/>
    <property type="match status" value="1"/>
</dbReference>
<evidence type="ECO:0000313" key="8">
    <source>
        <dbReference type="Proteomes" id="UP000094795"/>
    </source>
</evidence>
<comment type="similarity">
    <text evidence="1 4">Belongs to the D-isomer specific 2-hydroxyacid dehydrogenase family.</text>
</comment>
<dbReference type="PANTHER" id="PTHR42789:SF1">
    <property type="entry name" value="D-ISOMER SPECIFIC 2-HYDROXYACID DEHYDROGENASE FAMILY PROTEIN (AFU_ORTHOLOGUE AFUA_6G10090)"/>
    <property type="match status" value="1"/>
</dbReference>
<protein>
    <recommendedName>
        <fullName evidence="9">Hydroxyacid dehydrogenase</fullName>
    </recommendedName>
</protein>
<accession>A0A1C1YYC7</accession>
<dbReference type="InterPro" id="IPR006140">
    <property type="entry name" value="D-isomer_DH_NAD-bd"/>
</dbReference>
<reference evidence="7 8" key="1">
    <citation type="submission" date="2015-12" db="EMBL/GenBank/DDBJ databases">
        <authorList>
            <person name="Shamseldin A."/>
            <person name="Moawad H."/>
            <person name="Abd El-Rahim W.M."/>
            <person name="Sadowsky M.J."/>
        </authorList>
    </citation>
    <scope>NUCLEOTIDE SEQUENCE [LARGE SCALE GENOMIC DNA]</scope>
    <source>
        <strain evidence="7 8">JC234</strain>
    </source>
</reference>
<dbReference type="Gene3D" id="3.40.50.720">
    <property type="entry name" value="NAD(P)-binding Rossmann-like Domain"/>
    <property type="match status" value="2"/>
</dbReference>
<dbReference type="GO" id="GO:0051287">
    <property type="term" value="F:NAD binding"/>
    <property type="evidence" value="ECO:0007669"/>
    <property type="project" value="InterPro"/>
</dbReference>
<evidence type="ECO:0000256" key="2">
    <source>
        <dbReference type="ARBA" id="ARBA00023002"/>
    </source>
</evidence>
<dbReference type="STRING" id="1480615.AWJ14_18685"/>
<dbReference type="Pfam" id="PF02826">
    <property type="entry name" value="2-Hacid_dh_C"/>
    <property type="match status" value="1"/>
</dbReference>
<feature type="domain" description="D-isomer specific 2-hydroxyacid dehydrogenase NAD-binding" evidence="6">
    <location>
        <begin position="126"/>
        <end position="298"/>
    </location>
</feature>
<dbReference type="CDD" id="cd12169">
    <property type="entry name" value="PGDH_like_1"/>
    <property type="match status" value="1"/>
</dbReference>
<evidence type="ECO:0000256" key="1">
    <source>
        <dbReference type="ARBA" id="ARBA00005854"/>
    </source>
</evidence>
<evidence type="ECO:0000256" key="4">
    <source>
        <dbReference type="RuleBase" id="RU003719"/>
    </source>
</evidence>
<keyword evidence="3" id="KW-0520">NAD</keyword>
<sequence>MGLEAPGVEMSLPRVAILDDYQGLALTLADWSGLDGRAEIVVFRDNLGPLDAAVEALAGFDMVCLMRERQAVSRALIERLPRLKCIVTTGVWNAAIDLEAASQRGIDVFGTSNGRGQRATAELTWGLILALARKIPAQDVGMRAGAWAGAPGRMLEGAVLGLVGFGTVAAMVAGYAHAFGMKVCATSRSRMARELPSHVKLMEPDRLFEAADVLSLHVRLTAETRGLIGPRQLRRMKRDALLVNTARGPLIDQAALIAALQSGEIGGAALDVFDQEPLPPGDPLREVGSNLILSPHMGYVTRETMADFHRQTRDVVAAWLNAGDPSSLAPRLA</sequence>
<dbReference type="GO" id="GO:0016616">
    <property type="term" value="F:oxidoreductase activity, acting on the CH-OH group of donors, NAD or NADP as acceptor"/>
    <property type="evidence" value="ECO:0007669"/>
    <property type="project" value="InterPro"/>
</dbReference>
<evidence type="ECO:0000259" key="5">
    <source>
        <dbReference type="Pfam" id="PF00389"/>
    </source>
</evidence>
<evidence type="ECO:0000313" key="7">
    <source>
        <dbReference type="EMBL" id="OCW58521.1"/>
    </source>
</evidence>
<dbReference type="Pfam" id="PF00389">
    <property type="entry name" value="2-Hacid_dh"/>
    <property type="match status" value="1"/>
</dbReference>
<dbReference type="Proteomes" id="UP000094795">
    <property type="component" value="Unassembled WGS sequence"/>
</dbReference>
<dbReference type="SUPFAM" id="SSF52283">
    <property type="entry name" value="Formate/glycerate dehydrogenase catalytic domain-like"/>
    <property type="match status" value="1"/>
</dbReference>
<keyword evidence="2 4" id="KW-0560">Oxidoreductase</keyword>
<dbReference type="PROSITE" id="PS00671">
    <property type="entry name" value="D_2_HYDROXYACID_DH_3"/>
    <property type="match status" value="1"/>
</dbReference>
<gene>
    <name evidence="7" type="ORF">AWJ14_18685</name>
</gene>